<dbReference type="InterPro" id="IPR029062">
    <property type="entry name" value="Class_I_gatase-like"/>
</dbReference>
<dbReference type="SUPFAM" id="SSF52317">
    <property type="entry name" value="Class I glutamine amidotransferase-like"/>
    <property type="match status" value="1"/>
</dbReference>
<dbReference type="Pfam" id="PF00988">
    <property type="entry name" value="CPSase_sm_chain"/>
    <property type="match status" value="1"/>
</dbReference>
<dbReference type="UniPathway" id="UPA00070">
    <property type="reaction ID" value="UER00115"/>
</dbReference>
<feature type="domain" description="Carbamoyl-phosphate synthase small subunit N-terminal" evidence="12">
    <location>
        <begin position="1"/>
        <end position="131"/>
    </location>
</feature>
<feature type="region of interest" description="CPSase" evidence="11">
    <location>
        <begin position="1"/>
        <end position="195"/>
    </location>
</feature>
<evidence type="ECO:0000256" key="3">
    <source>
        <dbReference type="ARBA" id="ARBA00007800"/>
    </source>
</evidence>
<comment type="pathway">
    <text evidence="2 11">Amino-acid biosynthesis; L-arginine biosynthesis; carbamoyl phosphate from bicarbonate: step 1/1.</text>
</comment>
<dbReference type="GO" id="GO:0006541">
    <property type="term" value="P:glutamine metabolic process"/>
    <property type="evidence" value="ECO:0007669"/>
    <property type="project" value="InterPro"/>
</dbReference>
<dbReference type="NCBIfam" id="TIGR01368">
    <property type="entry name" value="CPSaseIIsmall"/>
    <property type="match status" value="1"/>
</dbReference>
<keyword evidence="11" id="KW-0055">Arginine biosynthesis</keyword>
<dbReference type="GO" id="GO:0004088">
    <property type="term" value="F:carbamoyl-phosphate synthase (glutamine-hydrolyzing) activity"/>
    <property type="evidence" value="ECO:0007669"/>
    <property type="project" value="UniProtKB-UniRule"/>
</dbReference>
<evidence type="ECO:0000259" key="12">
    <source>
        <dbReference type="SMART" id="SM01097"/>
    </source>
</evidence>
<dbReference type="NCBIfam" id="NF009475">
    <property type="entry name" value="PRK12838.1"/>
    <property type="match status" value="1"/>
</dbReference>
<evidence type="ECO:0000256" key="8">
    <source>
        <dbReference type="ARBA" id="ARBA00022975"/>
    </source>
</evidence>
<feature type="binding site" evidence="11">
    <location>
        <position position="316"/>
    </location>
    <ligand>
        <name>L-glutamine</name>
        <dbReference type="ChEBI" id="CHEBI:58359"/>
    </ligand>
</feature>
<comment type="similarity">
    <text evidence="3 11">Belongs to the CarA family.</text>
</comment>
<evidence type="ECO:0000256" key="1">
    <source>
        <dbReference type="ARBA" id="ARBA00004812"/>
    </source>
</evidence>
<dbReference type="FunFam" id="3.50.30.20:FF:000001">
    <property type="entry name" value="Carbamoyl-phosphate synthase small chain"/>
    <property type="match status" value="1"/>
</dbReference>
<evidence type="ECO:0000256" key="5">
    <source>
        <dbReference type="ARBA" id="ARBA00022741"/>
    </source>
</evidence>
<dbReference type="PANTHER" id="PTHR43418:SF7">
    <property type="entry name" value="CARBAMOYL-PHOSPHATE SYNTHASE SMALL CHAIN"/>
    <property type="match status" value="1"/>
</dbReference>
<name>A0A6P1ZBX3_9BACT</name>
<feature type="active site" evidence="11">
    <location>
        <position position="354"/>
    </location>
</feature>
<dbReference type="SMART" id="SM01097">
    <property type="entry name" value="CPSase_sm_chain"/>
    <property type="match status" value="1"/>
</dbReference>
<dbReference type="UniPathway" id="UPA00068">
    <property type="reaction ID" value="UER00171"/>
</dbReference>
<dbReference type="PRINTS" id="PR00097">
    <property type="entry name" value="ANTSNTHASEII"/>
</dbReference>
<dbReference type="PRINTS" id="PR00099">
    <property type="entry name" value="CPSGATASE"/>
</dbReference>
<dbReference type="EC" id="6.3.5.5" evidence="11"/>
<keyword evidence="8 11" id="KW-0665">Pyrimidine biosynthesis</keyword>
<accession>A0A6P1ZBX3</accession>
<reference evidence="13 14" key="1">
    <citation type="submission" date="2018-06" db="EMBL/GenBank/DDBJ databases">
        <title>Complete genome of Desulfovibrio marinus P48SEP.</title>
        <authorList>
            <person name="Crispim J.S."/>
            <person name="Vidigal P.M.P."/>
            <person name="Silva L.C.F."/>
            <person name="Araujo L.C."/>
            <person name="Laguardia C.N."/>
            <person name="Dias R.S."/>
            <person name="Sousa M.P."/>
            <person name="Paula S.O."/>
            <person name="Silva C."/>
        </authorList>
    </citation>
    <scope>NUCLEOTIDE SEQUENCE [LARGE SCALE GENOMIC DNA]</scope>
    <source>
        <strain evidence="13 14">P48SEP</strain>
    </source>
</reference>
<dbReference type="InterPro" id="IPR017926">
    <property type="entry name" value="GATASE"/>
</dbReference>
<dbReference type="PRINTS" id="PR00096">
    <property type="entry name" value="GATASE"/>
</dbReference>
<feature type="binding site" evidence="11">
    <location>
        <position position="244"/>
    </location>
    <ligand>
        <name>L-glutamine</name>
        <dbReference type="ChEBI" id="CHEBI:58359"/>
    </ligand>
</feature>
<comment type="caution">
    <text evidence="13">The sequence shown here is derived from an EMBL/GenBank/DDBJ whole genome shotgun (WGS) entry which is preliminary data.</text>
</comment>
<evidence type="ECO:0000256" key="10">
    <source>
        <dbReference type="ARBA" id="ARBA00049285"/>
    </source>
</evidence>
<comment type="pathway">
    <text evidence="1 11">Pyrimidine metabolism; UMP biosynthesis via de novo pathway; (S)-dihydroorotate from bicarbonate: step 1/3.</text>
</comment>
<dbReference type="GO" id="GO:0006526">
    <property type="term" value="P:L-arginine biosynthetic process"/>
    <property type="evidence" value="ECO:0007669"/>
    <property type="project" value="UniProtKB-UniRule"/>
</dbReference>
<dbReference type="Pfam" id="PF00117">
    <property type="entry name" value="GATase"/>
    <property type="match status" value="1"/>
</dbReference>
<feature type="binding site" evidence="11">
    <location>
        <position position="246"/>
    </location>
    <ligand>
        <name>L-glutamine</name>
        <dbReference type="ChEBI" id="CHEBI:58359"/>
    </ligand>
</feature>
<dbReference type="CDD" id="cd01744">
    <property type="entry name" value="GATase1_CPSase"/>
    <property type="match status" value="1"/>
</dbReference>
<keyword evidence="4 11" id="KW-0436">Ligase</keyword>
<evidence type="ECO:0000256" key="2">
    <source>
        <dbReference type="ARBA" id="ARBA00005077"/>
    </source>
</evidence>
<comment type="function">
    <text evidence="11">Small subunit of the glutamine-dependent carbamoyl phosphate synthetase (CPSase). CPSase catalyzes the formation of carbamoyl phosphate from the ammonia moiety of glutamine, carbonate, and phosphate donated by ATP, constituting the first step of 2 biosynthetic pathways, one leading to arginine and/or urea and the other to pyrimidine nucleotides. The small subunit (glutamine amidotransferase) binds and cleaves glutamine to supply the large subunit with the substrate ammonia.</text>
</comment>
<dbReference type="PANTHER" id="PTHR43418">
    <property type="entry name" value="MULTIFUNCTIONAL TRYPTOPHAN BIOSYNTHESIS PROTEIN-RELATED"/>
    <property type="match status" value="1"/>
</dbReference>
<feature type="active site" description="Nucleophile" evidence="11">
    <location>
        <position position="271"/>
    </location>
</feature>
<feature type="binding site" evidence="11">
    <location>
        <position position="315"/>
    </location>
    <ligand>
        <name>L-glutamine</name>
        <dbReference type="ChEBI" id="CHEBI:58359"/>
    </ligand>
</feature>
<organism evidence="13 14">
    <name type="scientific">Oceanidesulfovibrio marinus</name>
    <dbReference type="NCBI Taxonomy" id="370038"/>
    <lineage>
        <taxon>Bacteria</taxon>
        <taxon>Pseudomonadati</taxon>
        <taxon>Thermodesulfobacteriota</taxon>
        <taxon>Desulfovibrionia</taxon>
        <taxon>Desulfovibrionales</taxon>
        <taxon>Desulfovibrionaceae</taxon>
        <taxon>Oceanidesulfovibrio</taxon>
    </lineage>
</organism>
<keyword evidence="5 11" id="KW-0547">Nucleotide-binding</keyword>
<dbReference type="GO" id="GO:0044205">
    <property type="term" value="P:'de novo' UMP biosynthetic process"/>
    <property type="evidence" value="ECO:0007669"/>
    <property type="project" value="UniProtKB-UniRule"/>
</dbReference>
<feature type="active site" evidence="11">
    <location>
        <position position="356"/>
    </location>
</feature>
<dbReference type="InterPro" id="IPR036480">
    <property type="entry name" value="CarbP_synth_ssu_N_sf"/>
</dbReference>
<feature type="binding site" evidence="11">
    <location>
        <position position="45"/>
    </location>
    <ligand>
        <name>L-glutamine</name>
        <dbReference type="ChEBI" id="CHEBI:58359"/>
    </ligand>
</feature>
<dbReference type="Proteomes" id="UP000434052">
    <property type="component" value="Unassembled WGS sequence"/>
</dbReference>
<keyword evidence="7 11" id="KW-0315">Glutamine amidotransferase</keyword>
<dbReference type="Gene3D" id="3.50.30.20">
    <property type="entry name" value="Carbamoyl-phosphate synthase small subunit, N-terminal domain"/>
    <property type="match status" value="1"/>
</dbReference>
<evidence type="ECO:0000256" key="9">
    <source>
        <dbReference type="ARBA" id="ARBA00048816"/>
    </source>
</evidence>
<keyword evidence="11" id="KW-0028">Amino-acid biosynthesis</keyword>
<comment type="catalytic activity">
    <reaction evidence="9 11">
        <text>hydrogencarbonate + L-glutamine + 2 ATP + H2O = carbamoyl phosphate + L-glutamate + 2 ADP + phosphate + 2 H(+)</text>
        <dbReference type="Rhea" id="RHEA:18633"/>
        <dbReference type="ChEBI" id="CHEBI:15377"/>
        <dbReference type="ChEBI" id="CHEBI:15378"/>
        <dbReference type="ChEBI" id="CHEBI:17544"/>
        <dbReference type="ChEBI" id="CHEBI:29985"/>
        <dbReference type="ChEBI" id="CHEBI:30616"/>
        <dbReference type="ChEBI" id="CHEBI:43474"/>
        <dbReference type="ChEBI" id="CHEBI:58228"/>
        <dbReference type="ChEBI" id="CHEBI:58359"/>
        <dbReference type="ChEBI" id="CHEBI:456216"/>
        <dbReference type="EC" id="6.3.5.5"/>
    </reaction>
</comment>
<dbReference type="Gene3D" id="3.40.50.880">
    <property type="match status" value="1"/>
</dbReference>
<dbReference type="EMBL" id="QMIF01000015">
    <property type="protein sequence ID" value="TVM31598.1"/>
    <property type="molecule type" value="Genomic_DNA"/>
</dbReference>
<dbReference type="InterPro" id="IPR006274">
    <property type="entry name" value="CarbamoylP_synth_ssu"/>
</dbReference>
<keyword evidence="6 11" id="KW-0067">ATP-binding</keyword>
<dbReference type="OrthoDB" id="9804328at2"/>
<dbReference type="SUPFAM" id="SSF52021">
    <property type="entry name" value="Carbamoyl phosphate synthetase, small subunit N-terminal domain"/>
    <property type="match status" value="1"/>
</dbReference>
<dbReference type="RefSeq" id="WP_144306830.1">
    <property type="nucleotide sequence ID" value="NZ_QMIF01000015.1"/>
</dbReference>
<protein>
    <recommendedName>
        <fullName evidence="11">Carbamoyl phosphate synthase small chain</fullName>
        <ecNumber evidence="11">6.3.5.5</ecNumber>
    </recommendedName>
    <alternativeName>
        <fullName evidence="11">Carbamoyl phosphate synthetase glutamine chain</fullName>
    </alternativeName>
</protein>
<feature type="binding site" evidence="11">
    <location>
        <position position="313"/>
    </location>
    <ligand>
        <name>L-glutamine</name>
        <dbReference type="ChEBI" id="CHEBI:58359"/>
    </ligand>
</feature>
<comment type="subunit">
    <text evidence="11">Composed of two chains; the small (or glutamine) chain promotes the hydrolysis of glutamine to ammonia, which is used by the large (or ammonia) chain to synthesize carbamoyl phosphate. Tetramer of heterodimers (alpha,beta)4.</text>
</comment>
<dbReference type="InterPro" id="IPR002474">
    <property type="entry name" value="CarbamoylP_synth_ssu_N"/>
</dbReference>
<proteinExistence type="inferred from homology"/>
<comment type="catalytic activity">
    <reaction evidence="10 11">
        <text>L-glutamine + H2O = L-glutamate + NH4(+)</text>
        <dbReference type="Rhea" id="RHEA:15889"/>
        <dbReference type="ChEBI" id="CHEBI:15377"/>
        <dbReference type="ChEBI" id="CHEBI:28938"/>
        <dbReference type="ChEBI" id="CHEBI:29985"/>
        <dbReference type="ChEBI" id="CHEBI:58359"/>
    </reaction>
</comment>
<feature type="binding site" evidence="11">
    <location>
        <position position="272"/>
    </location>
    <ligand>
        <name>L-glutamine</name>
        <dbReference type="ChEBI" id="CHEBI:58359"/>
    </ligand>
</feature>
<evidence type="ECO:0000256" key="7">
    <source>
        <dbReference type="ARBA" id="ARBA00022962"/>
    </source>
</evidence>
<evidence type="ECO:0000313" key="13">
    <source>
        <dbReference type="EMBL" id="TVM31598.1"/>
    </source>
</evidence>
<evidence type="ECO:0000256" key="4">
    <source>
        <dbReference type="ARBA" id="ARBA00022598"/>
    </source>
</evidence>
<evidence type="ECO:0000313" key="14">
    <source>
        <dbReference type="Proteomes" id="UP000434052"/>
    </source>
</evidence>
<gene>
    <name evidence="11" type="primary">carA</name>
    <name evidence="13" type="ORF">DQK91_18210</name>
</gene>
<sequence length="386" mass="41651">MRALLALEDGLILEGRSFTGPGETSGEVIFNTGMTGYQEVLTDPSYAGQMVAMTYPLMGNYGVNQEDVESHRIFVEGFIVKECCKTPSNWRAIASLPDYLAEQGVMGIEGIDTRALTRHLRLQGAKRGIISTDVGDPQALVERAKSLPSMEGQNLAEVVSPSGPYTWDGTRPQPATLAADGSYAWPGLANGERGIRVLVYDFGIKWNILRLLQEQGMDLLVVPAGFTASQVRSVRPDAVFLSNGPGDPAALTGCIEQLTALTQEYPMAGICLGHQLLGHALGGSTFKLKFGHHGMNHPVKDLASGHIEVSSQNHGFCVDIDTLADVTLTHMNLNDNTLEGFAHNKLPVIAIQYHPEASPGPHDSRNFFRRFRNLAVTTSGIAAPAE</sequence>
<dbReference type="InterPro" id="IPR050472">
    <property type="entry name" value="Anth_synth/Amidotransfase"/>
</dbReference>
<evidence type="ECO:0000256" key="11">
    <source>
        <dbReference type="HAMAP-Rule" id="MF_01209"/>
    </source>
</evidence>
<dbReference type="GO" id="GO:0005524">
    <property type="term" value="F:ATP binding"/>
    <property type="evidence" value="ECO:0007669"/>
    <property type="project" value="UniProtKB-UniRule"/>
</dbReference>
<dbReference type="HAMAP" id="MF_01209">
    <property type="entry name" value="CPSase_S_chain"/>
    <property type="match status" value="1"/>
</dbReference>
<dbReference type="PROSITE" id="PS51273">
    <property type="entry name" value="GATASE_TYPE_1"/>
    <property type="match status" value="1"/>
</dbReference>
<feature type="binding site" evidence="11">
    <location>
        <position position="275"/>
    </location>
    <ligand>
        <name>L-glutamine</name>
        <dbReference type="ChEBI" id="CHEBI:58359"/>
    </ligand>
</feature>
<dbReference type="AlphaFoldDB" id="A0A6P1ZBX3"/>
<dbReference type="InterPro" id="IPR035686">
    <property type="entry name" value="CPSase_GATase1"/>
</dbReference>
<evidence type="ECO:0000256" key="6">
    <source>
        <dbReference type="ARBA" id="ARBA00022840"/>
    </source>
</evidence>
<dbReference type="GO" id="GO:0006207">
    <property type="term" value="P:'de novo' pyrimidine nucleobase biosynthetic process"/>
    <property type="evidence" value="ECO:0007669"/>
    <property type="project" value="InterPro"/>
</dbReference>